<dbReference type="AlphaFoldDB" id="A0A0F9KRC5"/>
<comment type="caution">
    <text evidence="2">The sequence shown here is derived from an EMBL/GenBank/DDBJ whole genome shotgun (WGS) entry which is preliminary data.</text>
</comment>
<protein>
    <submittedName>
        <fullName evidence="2">Uncharacterized protein</fullName>
    </submittedName>
</protein>
<dbReference type="EMBL" id="LAZR01007518">
    <property type="protein sequence ID" value="KKM84759.1"/>
    <property type="molecule type" value="Genomic_DNA"/>
</dbReference>
<keyword evidence="1" id="KW-0472">Membrane</keyword>
<sequence length="60" mass="6553">MIRRFTSRKFLIALGGILTAIGAGLTGVVQWYEALSTIMFIVLGYLGVQGMVDYKAVGRE</sequence>
<feature type="transmembrane region" description="Helical" evidence="1">
    <location>
        <begin position="32"/>
        <end position="52"/>
    </location>
</feature>
<gene>
    <name evidence="2" type="ORF">LCGC14_1296030</name>
</gene>
<reference evidence="2" key="1">
    <citation type="journal article" date="2015" name="Nature">
        <title>Complex archaea that bridge the gap between prokaryotes and eukaryotes.</title>
        <authorList>
            <person name="Spang A."/>
            <person name="Saw J.H."/>
            <person name="Jorgensen S.L."/>
            <person name="Zaremba-Niedzwiedzka K."/>
            <person name="Martijn J."/>
            <person name="Lind A.E."/>
            <person name="van Eijk R."/>
            <person name="Schleper C."/>
            <person name="Guy L."/>
            <person name="Ettema T.J."/>
        </authorList>
    </citation>
    <scope>NUCLEOTIDE SEQUENCE</scope>
</reference>
<keyword evidence="1" id="KW-0812">Transmembrane</keyword>
<name>A0A0F9KRC5_9ZZZZ</name>
<evidence type="ECO:0000313" key="2">
    <source>
        <dbReference type="EMBL" id="KKM84759.1"/>
    </source>
</evidence>
<organism evidence="2">
    <name type="scientific">marine sediment metagenome</name>
    <dbReference type="NCBI Taxonomy" id="412755"/>
    <lineage>
        <taxon>unclassified sequences</taxon>
        <taxon>metagenomes</taxon>
        <taxon>ecological metagenomes</taxon>
    </lineage>
</organism>
<keyword evidence="1" id="KW-1133">Transmembrane helix</keyword>
<accession>A0A0F9KRC5</accession>
<evidence type="ECO:0000256" key="1">
    <source>
        <dbReference type="SAM" id="Phobius"/>
    </source>
</evidence>
<proteinExistence type="predicted"/>